<feature type="domain" description="EAL" evidence="3">
    <location>
        <begin position="317"/>
        <end position="571"/>
    </location>
</feature>
<reference evidence="5" key="1">
    <citation type="submission" date="2022-11" db="EMBL/GenBank/DDBJ databases">
        <title>WGS of Natronobacillus azotifigens 24KS-1, an anaerobic diazotrophic haloalkaliphile from soda-rich habitats.</title>
        <authorList>
            <person name="Sorokin D.Y."/>
            <person name="Merkel A.Y."/>
        </authorList>
    </citation>
    <scope>NUCLEOTIDE SEQUENCE</scope>
    <source>
        <strain evidence="5">24KS-1</strain>
    </source>
</reference>
<dbReference type="CDD" id="cd00130">
    <property type="entry name" value="PAS"/>
    <property type="match status" value="1"/>
</dbReference>
<protein>
    <submittedName>
        <fullName evidence="5">EAL domain-containing protein</fullName>
    </submittedName>
</protein>
<evidence type="ECO:0000313" key="6">
    <source>
        <dbReference type="Proteomes" id="UP001084197"/>
    </source>
</evidence>
<dbReference type="Pfam" id="PF13426">
    <property type="entry name" value="PAS_9"/>
    <property type="match status" value="1"/>
</dbReference>
<proteinExistence type="predicted"/>
<dbReference type="InterPro" id="IPR029787">
    <property type="entry name" value="Nucleotide_cyclase"/>
</dbReference>
<dbReference type="InterPro" id="IPR000160">
    <property type="entry name" value="GGDEF_dom"/>
</dbReference>
<dbReference type="SUPFAM" id="SSF141868">
    <property type="entry name" value="EAL domain-like"/>
    <property type="match status" value="1"/>
</dbReference>
<feature type="domain" description="PAS" evidence="1">
    <location>
        <begin position="19"/>
        <end position="61"/>
    </location>
</feature>
<keyword evidence="6" id="KW-1185">Reference proteome</keyword>
<feature type="domain" description="PAC" evidence="2">
    <location>
        <begin position="90"/>
        <end position="144"/>
    </location>
</feature>
<feature type="domain" description="GGDEF" evidence="4">
    <location>
        <begin position="174"/>
        <end position="308"/>
    </location>
</feature>
<dbReference type="Gene3D" id="3.30.450.20">
    <property type="entry name" value="PAS domain"/>
    <property type="match status" value="1"/>
</dbReference>
<dbReference type="InterPro" id="IPR000700">
    <property type="entry name" value="PAS-assoc_C"/>
</dbReference>
<dbReference type="SMART" id="SM00086">
    <property type="entry name" value="PAC"/>
    <property type="match status" value="1"/>
</dbReference>
<dbReference type="InterPro" id="IPR001633">
    <property type="entry name" value="EAL_dom"/>
</dbReference>
<dbReference type="PROSITE" id="PS50112">
    <property type="entry name" value="PAS"/>
    <property type="match status" value="1"/>
</dbReference>
<name>A0A9J6R7N7_9BACI</name>
<dbReference type="AlphaFoldDB" id="A0A9J6R7N7"/>
<dbReference type="PROSITE" id="PS50113">
    <property type="entry name" value="PAC"/>
    <property type="match status" value="1"/>
</dbReference>
<accession>A0A9J6R7N7</accession>
<dbReference type="Gene3D" id="3.30.70.270">
    <property type="match status" value="1"/>
</dbReference>
<evidence type="ECO:0000259" key="4">
    <source>
        <dbReference type="PROSITE" id="PS50887"/>
    </source>
</evidence>
<organism evidence="5 6">
    <name type="scientific">Natronobacillus azotifigens</name>
    <dbReference type="NCBI Taxonomy" id="472978"/>
    <lineage>
        <taxon>Bacteria</taxon>
        <taxon>Bacillati</taxon>
        <taxon>Bacillota</taxon>
        <taxon>Bacilli</taxon>
        <taxon>Bacillales</taxon>
        <taxon>Bacillaceae</taxon>
        <taxon>Natronobacillus</taxon>
    </lineage>
</organism>
<evidence type="ECO:0000313" key="5">
    <source>
        <dbReference type="EMBL" id="MCZ0701650.1"/>
    </source>
</evidence>
<dbReference type="InterPro" id="IPR035919">
    <property type="entry name" value="EAL_sf"/>
</dbReference>
<dbReference type="InterPro" id="IPR035965">
    <property type="entry name" value="PAS-like_dom_sf"/>
</dbReference>
<gene>
    <name evidence="5" type="ORF">OWO01_00305</name>
</gene>
<dbReference type="Pfam" id="PF00990">
    <property type="entry name" value="GGDEF"/>
    <property type="match status" value="1"/>
</dbReference>
<dbReference type="Pfam" id="PF00563">
    <property type="entry name" value="EAL"/>
    <property type="match status" value="1"/>
</dbReference>
<dbReference type="InterPro" id="IPR052155">
    <property type="entry name" value="Biofilm_reg_signaling"/>
</dbReference>
<dbReference type="SUPFAM" id="SSF55785">
    <property type="entry name" value="PYP-like sensor domain (PAS domain)"/>
    <property type="match status" value="1"/>
</dbReference>
<dbReference type="CDD" id="cd01949">
    <property type="entry name" value="GGDEF"/>
    <property type="match status" value="1"/>
</dbReference>
<dbReference type="PANTHER" id="PTHR44757">
    <property type="entry name" value="DIGUANYLATE CYCLASE DGCP"/>
    <property type="match status" value="1"/>
</dbReference>
<dbReference type="Gene3D" id="3.20.20.450">
    <property type="entry name" value="EAL domain"/>
    <property type="match status" value="1"/>
</dbReference>
<dbReference type="InterPro" id="IPR000014">
    <property type="entry name" value="PAS"/>
</dbReference>
<dbReference type="PROSITE" id="PS50887">
    <property type="entry name" value="GGDEF"/>
    <property type="match status" value="1"/>
</dbReference>
<dbReference type="InterPro" id="IPR043128">
    <property type="entry name" value="Rev_trsase/Diguanyl_cyclase"/>
</dbReference>
<dbReference type="PANTHER" id="PTHR44757:SF2">
    <property type="entry name" value="BIOFILM ARCHITECTURE MAINTENANCE PROTEIN MBAA"/>
    <property type="match status" value="1"/>
</dbReference>
<comment type="caution">
    <text evidence="5">The sequence shown here is derived from an EMBL/GenBank/DDBJ whole genome shotgun (WGS) entry which is preliminary data.</text>
</comment>
<dbReference type="Proteomes" id="UP001084197">
    <property type="component" value="Unassembled WGS sequence"/>
</dbReference>
<dbReference type="RefSeq" id="WP_268778418.1">
    <property type="nucleotide sequence ID" value="NZ_JAPRAT010000001.1"/>
</dbReference>
<dbReference type="PROSITE" id="PS50883">
    <property type="entry name" value="EAL"/>
    <property type="match status" value="1"/>
</dbReference>
<sequence>MQKDKTPMMKDMFEHFAADHENVWHLFSNTNDGLIITNSNNRIIMVNPAFSTMSGYTFDELYWKTPSFFQSGQTSLEVFQDMWGTLKNNNTWTGELINRRKNGSIFYSFLTITFVENKKNNNGYYIGIARDVTEEKEEQKRIQKLAYYDFLTKLPNRSYFQDLVTQKITETPNQRMALLFFDLDRFKLINDTLGHLQGDVLLVDVAKRLKKIFANEGLVGRFGGDEFVIFLPNASREQCVSLILENCFADFRDNAFKIDEKKYFMTASVGISFYPDHGTNVESLVKNADNAMYRLKSETRNSYLFFHDDMGDALMKQLILGNELRQAQEKQEFVLYYQFQMDLIKNKISGVEALIRWNHPSKGLLTPNEFLGEASEIGMIAEIDDWVMKSAFCEMKRWHKKGYLDLEIAINISKQQFERASFVECVNSALVFSQINPATVCLEITENIALNDIEESVEKIKQLKDLGVKVALDDFGTGYSSLSQLKNFPVDVLKIDPSFMIDSSGDDRDAALVKTIIHMAKLLGYAVVCEGIETADQLNFIREEQCDYAQGYFIGRPVPVAQLEKILVSSKLNRVNV</sequence>
<evidence type="ECO:0000259" key="1">
    <source>
        <dbReference type="PROSITE" id="PS50112"/>
    </source>
</evidence>
<dbReference type="SMART" id="SM00267">
    <property type="entry name" value="GGDEF"/>
    <property type="match status" value="1"/>
</dbReference>
<dbReference type="SUPFAM" id="SSF55073">
    <property type="entry name" value="Nucleotide cyclase"/>
    <property type="match status" value="1"/>
</dbReference>
<dbReference type="InterPro" id="IPR001610">
    <property type="entry name" value="PAC"/>
</dbReference>
<evidence type="ECO:0000259" key="2">
    <source>
        <dbReference type="PROSITE" id="PS50113"/>
    </source>
</evidence>
<evidence type="ECO:0000259" key="3">
    <source>
        <dbReference type="PROSITE" id="PS50883"/>
    </source>
</evidence>
<dbReference type="SMART" id="SM00052">
    <property type="entry name" value="EAL"/>
    <property type="match status" value="1"/>
</dbReference>
<dbReference type="NCBIfam" id="TIGR00254">
    <property type="entry name" value="GGDEF"/>
    <property type="match status" value="1"/>
</dbReference>
<dbReference type="CDD" id="cd01948">
    <property type="entry name" value="EAL"/>
    <property type="match status" value="1"/>
</dbReference>
<dbReference type="NCBIfam" id="TIGR00229">
    <property type="entry name" value="sensory_box"/>
    <property type="match status" value="1"/>
</dbReference>
<dbReference type="EMBL" id="JAPRAT010000001">
    <property type="protein sequence ID" value="MCZ0701650.1"/>
    <property type="molecule type" value="Genomic_DNA"/>
</dbReference>